<gene>
    <name evidence="2" type="ORF">C8P69_10367</name>
</gene>
<dbReference type="SUPFAM" id="SSF54593">
    <property type="entry name" value="Glyoxalase/Bleomycin resistance protein/Dihydroxybiphenyl dioxygenase"/>
    <property type="match status" value="1"/>
</dbReference>
<dbReference type="AlphaFoldDB" id="A0A2T4ZE15"/>
<accession>A0A2T4ZE15</accession>
<dbReference type="Pfam" id="PF00903">
    <property type="entry name" value="Glyoxalase"/>
    <property type="match status" value="1"/>
</dbReference>
<sequence length="142" mass="15405">MTDRQVPAKAVIPHLNVEGAAAAIAFYAEALGAEELSRMPSQDGKRLLHADLLINGSHVFLHDDFPEHSFPGTNFGAPPRIGGSSVTIHLRVESCDAWYERAMKAGATTVMAPHDAFWGDRYGQVVDPFGHSWSFAHPLAKA</sequence>
<dbReference type="CDD" id="cd07246">
    <property type="entry name" value="VOC_like"/>
    <property type="match status" value="1"/>
</dbReference>
<dbReference type="EMBL" id="PZZL01000003">
    <property type="protein sequence ID" value="PTM60141.1"/>
    <property type="molecule type" value="Genomic_DNA"/>
</dbReference>
<dbReference type="InterPro" id="IPR004360">
    <property type="entry name" value="Glyas_Fos-R_dOase_dom"/>
</dbReference>
<proteinExistence type="predicted"/>
<reference evidence="2 3" key="1">
    <citation type="submission" date="2018-04" db="EMBL/GenBank/DDBJ databases">
        <title>Genomic Encyclopedia of Archaeal and Bacterial Type Strains, Phase II (KMG-II): from individual species to whole genera.</title>
        <authorList>
            <person name="Goeker M."/>
        </authorList>
    </citation>
    <scope>NUCLEOTIDE SEQUENCE [LARGE SCALE GENOMIC DNA]</scope>
    <source>
        <strain evidence="2 3">DSM 25521</strain>
    </source>
</reference>
<dbReference type="RefSeq" id="WP_108175713.1">
    <property type="nucleotide sequence ID" value="NZ_PZZL01000003.1"/>
</dbReference>
<evidence type="ECO:0000313" key="2">
    <source>
        <dbReference type="EMBL" id="PTM60141.1"/>
    </source>
</evidence>
<evidence type="ECO:0000313" key="3">
    <source>
        <dbReference type="Proteomes" id="UP000241808"/>
    </source>
</evidence>
<feature type="domain" description="VOC" evidence="1">
    <location>
        <begin position="9"/>
        <end position="138"/>
    </location>
</feature>
<dbReference type="InterPro" id="IPR029068">
    <property type="entry name" value="Glyas_Bleomycin-R_OHBP_Dase"/>
</dbReference>
<dbReference type="OrthoDB" id="9795306at2"/>
<dbReference type="InterPro" id="IPR037523">
    <property type="entry name" value="VOC_core"/>
</dbReference>
<comment type="caution">
    <text evidence="2">The sequence shown here is derived from an EMBL/GenBank/DDBJ whole genome shotgun (WGS) entry which is preliminary data.</text>
</comment>
<keyword evidence="3" id="KW-1185">Reference proteome</keyword>
<organism evidence="2 3">
    <name type="scientific">Phreatobacter oligotrophus</name>
    <dbReference type="NCBI Taxonomy" id="1122261"/>
    <lineage>
        <taxon>Bacteria</taxon>
        <taxon>Pseudomonadati</taxon>
        <taxon>Pseudomonadota</taxon>
        <taxon>Alphaproteobacteria</taxon>
        <taxon>Hyphomicrobiales</taxon>
        <taxon>Phreatobacteraceae</taxon>
        <taxon>Phreatobacter</taxon>
    </lineage>
</organism>
<protein>
    <submittedName>
        <fullName evidence="2">PhnB protein</fullName>
    </submittedName>
</protein>
<evidence type="ECO:0000259" key="1">
    <source>
        <dbReference type="PROSITE" id="PS51819"/>
    </source>
</evidence>
<dbReference type="Proteomes" id="UP000241808">
    <property type="component" value="Unassembled WGS sequence"/>
</dbReference>
<dbReference type="PANTHER" id="PTHR34109:SF1">
    <property type="entry name" value="VOC DOMAIN-CONTAINING PROTEIN"/>
    <property type="match status" value="1"/>
</dbReference>
<dbReference type="PROSITE" id="PS51819">
    <property type="entry name" value="VOC"/>
    <property type="match status" value="1"/>
</dbReference>
<dbReference type="Gene3D" id="3.30.720.110">
    <property type="match status" value="1"/>
</dbReference>
<dbReference type="PANTHER" id="PTHR34109">
    <property type="entry name" value="BNAUNNG04460D PROTEIN-RELATED"/>
    <property type="match status" value="1"/>
</dbReference>
<name>A0A2T4ZE15_9HYPH</name>
<dbReference type="Gene3D" id="3.30.720.120">
    <property type="match status" value="1"/>
</dbReference>